<dbReference type="EMBL" id="JACOGF010000013">
    <property type="protein sequence ID" value="MBC3920132.1"/>
    <property type="molecule type" value="Genomic_DNA"/>
</dbReference>
<dbReference type="Proteomes" id="UP000650424">
    <property type="component" value="Unassembled WGS sequence"/>
</dbReference>
<dbReference type="CDD" id="cd00761">
    <property type="entry name" value="Glyco_tranf_GTA_type"/>
    <property type="match status" value="1"/>
</dbReference>
<keyword evidence="1" id="KW-0812">Transmembrane</keyword>
<organism evidence="3 4">
    <name type="scientific">Undibacterium hunanense</name>
    <dbReference type="NCBI Taxonomy" id="2762292"/>
    <lineage>
        <taxon>Bacteria</taxon>
        <taxon>Pseudomonadati</taxon>
        <taxon>Pseudomonadota</taxon>
        <taxon>Betaproteobacteria</taxon>
        <taxon>Burkholderiales</taxon>
        <taxon>Oxalobacteraceae</taxon>
        <taxon>Undibacterium</taxon>
    </lineage>
</organism>
<protein>
    <submittedName>
        <fullName evidence="3">Glycosyltransferase</fullName>
    </submittedName>
</protein>
<evidence type="ECO:0000313" key="4">
    <source>
        <dbReference type="Proteomes" id="UP000650424"/>
    </source>
</evidence>
<sequence length="318" mass="34952">MTDLSICICTYKRPVLLRRLLQAVWDQAAEHSVEVIVVDNDPAQSASAVLAEMGQLFADSLTVVSLANPNISLARNAAIAAAKGDWIIMIDDDEVPVSTWLQQLLAVQLVHNADVVFAPVLPDYADTTPDWIRRGGYFDRRRLPTGTRIDHRDARSGNVLIRHVLLQRLTASQQGGVGPFDPAFGTTGGEDTMLFRRLDAMGAVMVWCDEAPASEYIPPDRATAKWLLQRSYRTGQLFIRTELAMLSGMQRLRSAIILSGRACVQFVLALLFALLCLPVKPLKTFAWLRIAASQLGKLSYFWGKATHAYGSQAGAGKS</sequence>
<gene>
    <name evidence="3" type="ORF">H8L32_21890</name>
</gene>
<evidence type="ECO:0000259" key="2">
    <source>
        <dbReference type="Pfam" id="PF00535"/>
    </source>
</evidence>
<feature type="domain" description="Glycosyltransferase 2-like" evidence="2">
    <location>
        <begin position="5"/>
        <end position="147"/>
    </location>
</feature>
<keyword evidence="4" id="KW-1185">Reference proteome</keyword>
<dbReference type="PANTHER" id="PTHR43685:SF11">
    <property type="entry name" value="GLYCOSYLTRANSFERASE TAGX-RELATED"/>
    <property type="match status" value="1"/>
</dbReference>
<keyword evidence="1" id="KW-0472">Membrane</keyword>
<dbReference type="RefSeq" id="WP_186949394.1">
    <property type="nucleotide sequence ID" value="NZ_JACOGF010000013.1"/>
</dbReference>
<dbReference type="InterPro" id="IPR050834">
    <property type="entry name" value="Glycosyltransf_2"/>
</dbReference>
<accession>A0ABR6ZW85</accession>
<proteinExistence type="predicted"/>
<name>A0ABR6ZW85_9BURK</name>
<keyword evidence="1" id="KW-1133">Transmembrane helix</keyword>
<dbReference type="InterPro" id="IPR029044">
    <property type="entry name" value="Nucleotide-diphossugar_trans"/>
</dbReference>
<dbReference type="Pfam" id="PF00535">
    <property type="entry name" value="Glycos_transf_2"/>
    <property type="match status" value="1"/>
</dbReference>
<evidence type="ECO:0000313" key="3">
    <source>
        <dbReference type="EMBL" id="MBC3920132.1"/>
    </source>
</evidence>
<dbReference type="SUPFAM" id="SSF53448">
    <property type="entry name" value="Nucleotide-diphospho-sugar transferases"/>
    <property type="match status" value="1"/>
</dbReference>
<comment type="caution">
    <text evidence="3">The sequence shown here is derived from an EMBL/GenBank/DDBJ whole genome shotgun (WGS) entry which is preliminary data.</text>
</comment>
<dbReference type="PANTHER" id="PTHR43685">
    <property type="entry name" value="GLYCOSYLTRANSFERASE"/>
    <property type="match status" value="1"/>
</dbReference>
<dbReference type="InterPro" id="IPR001173">
    <property type="entry name" value="Glyco_trans_2-like"/>
</dbReference>
<dbReference type="Gene3D" id="3.90.550.10">
    <property type="entry name" value="Spore Coat Polysaccharide Biosynthesis Protein SpsA, Chain A"/>
    <property type="match status" value="1"/>
</dbReference>
<feature type="transmembrane region" description="Helical" evidence="1">
    <location>
        <begin position="255"/>
        <end position="279"/>
    </location>
</feature>
<evidence type="ECO:0000256" key="1">
    <source>
        <dbReference type="SAM" id="Phobius"/>
    </source>
</evidence>
<reference evidence="3 4" key="1">
    <citation type="submission" date="2020-08" db="EMBL/GenBank/DDBJ databases">
        <title>Novel species isolated from subtropical streams in China.</title>
        <authorList>
            <person name="Lu H."/>
        </authorList>
    </citation>
    <scope>NUCLEOTIDE SEQUENCE [LARGE SCALE GENOMIC DNA]</scope>
    <source>
        <strain evidence="3 4">CY18W</strain>
    </source>
</reference>